<name>A0A922IFQ1_DERFA</name>
<sequence>MLMTNMVVVWFPFFFVHTEAKKNPYTNSFIGIEYVSNNTFIHTYIHTFTDHHIIKNRRIRIEQMLKLSLFKYFQSILDV</sequence>
<organism evidence="2 3">
    <name type="scientific">Dermatophagoides farinae</name>
    <name type="common">American house dust mite</name>
    <dbReference type="NCBI Taxonomy" id="6954"/>
    <lineage>
        <taxon>Eukaryota</taxon>
        <taxon>Metazoa</taxon>
        <taxon>Ecdysozoa</taxon>
        <taxon>Arthropoda</taxon>
        <taxon>Chelicerata</taxon>
        <taxon>Arachnida</taxon>
        <taxon>Acari</taxon>
        <taxon>Acariformes</taxon>
        <taxon>Sarcoptiformes</taxon>
        <taxon>Astigmata</taxon>
        <taxon>Psoroptidia</taxon>
        <taxon>Analgoidea</taxon>
        <taxon>Pyroglyphidae</taxon>
        <taxon>Dermatophagoidinae</taxon>
        <taxon>Dermatophagoides</taxon>
    </lineage>
</organism>
<evidence type="ECO:0000256" key="1">
    <source>
        <dbReference type="SAM" id="SignalP"/>
    </source>
</evidence>
<reference evidence="2" key="2">
    <citation type="journal article" date="2022" name="Res Sq">
        <title>Comparative Genomics Reveals Insights into the Divergent Evolution of Astigmatic Mites and Household Pest Adaptations.</title>
        <authorList>
            <person name="Xiong Q."/>
            <person name="Wan A.T.-Y."/>
            <person name="Liu X.-Y."/>
            <person name="Fung C.S.-H."/>
            <person name="Xiao X."/>
            <person name="Malainual N."/>
            <person name="Hou J."/>
            <person name="Wang L."/>
            <person name="Wang M."/>
            <person name="Yang K."/>
            <person name="Cui Y."/>
            <person name="Leung E."/>
            <person name="Nong W."/>
            <person name="Shin S.-K."/>
            <person name="Au S."/>
            <person name="Jeong K.Y."/>
            <person name="Chew F.T."/>
            <person name="Hui J."/>
            <person name="Leung T.F."/>
            <person name="Tungtrongchitr A."/>
            <person name="Zhong N."/>
            <person name="Liu Z."/>
            <person name="Tsui S."/>
        </authorList>
    </citation>
    <scope>NUCLEOTIDE SEQUENCE</scope>
    <source>
        <strain evidence="2">Derf</strain>
        <tissue evidence="2">Whole organism</tissue>
    </source>
</reference>
<feature type="signal peptide" evidence="1">
    <location>
        <begin position="1"/>
        <end position="20"/>
    </location>
</feature>
<proteinExistence type="predicted"/>
<evidence type="ECO:0008006" key="4">
    <source>
        <dbReference type="Google" id="ProtNLM"/>
    </source>
</evidence>
<keyword evidence="1" id="KW-0732">Signal</keyword>
<feature type="chain" id="PRO_5037525362" description="Secreted protein" evidence="1">
    <location>
        <begin position="21"/>
        <end position="79"/>
    </location>
</feature>
<comment type="caution">
    <text evidence="2">The sequence shown here is derived from an EMBL/GenBank/DDBJ whole genome shotgun (WGS) entry which is preliminary data.</text>
</comment>
<dbReference type="Proteomes" id="UP000790347">
    <property type="component" value="Unassembled WGS sequence"/>
</dbReference>
<evidence type="ECO:0000313" key="2">
    <source>
        <dbReference type="EMBL" id="KAH9527898.1"/>
    </source>
</evidence>
<protein>
    <recommendedName>
        <fullName evidence="4">Secreted protein</fullName>
    </recommendedName>
</protein>
<evidence type="ECO:0000313" key="3">
    <source>
        <dbReference type="Proteomes" id="UP000790347"/>
    </source>
</evidence>
<keyword evidence="3" id="KW-1185">Reference proteome</keyword>
<dbReference type="EMBL" id="ASGP02000001">
    <property type="protein sequence ID" value="KAH9527898.1"/>
    <property type="molecule type" value="Genomic_DNA"/>
</dbReference>
<gene>
    <name evidence="2" type="ORF">DERF_001887</name>
</gene>
<accession>A0A922IFQ1</accession>
<reference evidence="2" key="1">
    <citation type="submission" date="2013-05" db="EMBL/GenBank/DDBJ databases">
        <authorList>
            <person name="Yim A.K.Y."/>
            <person name="Chan T.F."/>
            <person name="Ji K.M."/>
            <person name="Liu X.Y."/>
            <person name="Zhou J.W."/>
            <person name="Li R.Q."/>
            <person name="Yang K.Y."/>
            <person name="Li J."/>
            <person name="Li M."/>
            <person name="Law P.T.W."/>
            <person name="Wu Y.L."/>
            <person name="Cai Z.L."/>
            <person name="Qin H."/>
            <person name="Bao Y."/>
            <person name="Leung R.K.K."/>
            <person name="Ng P.K.S."/>
            <person name="Zou J."/>
            <person name="Zhong X.J."/>
            <person name="Ran P.X."/>
            <person name="Zhong N.S."/>
            <person name="Liu Z.G."/>
            <person name="Tsui S.K.W."/>
        </authorList>
    </citation>
    <scope>NUCLEOTIDE SEQUENCE</scope>
    <source>
        <strain evidence="2">Derf</strain>
        <tissue evidence="2">Whole organism</tissue>
    </source>
</reference>
<dbReference type="AlphaFoldDB" id="A0A922IFQ1"/>